<keyword evidence="2" id="KW-0964">Secreted</keyword>
<reference evidence="7" key="1">
    <citation type="submission" date="2019-08" db="EMBL/GenBank/DDBJ databases">
        <title>The genome of the North American firefly Photinus pyralis.</title>
        <authorList>
            <consortium name="Photinus pyralis genome working group"/>
            <person name="Fallon T.R."/>
            <person name="Sander Lower S.E."/>
            <person name="Weng J.-K."/>
        </authorList>
    </citation>
    <scope>NUCLEOTIDE SEQUENCE</scope>
    <source>
        <strain evidence="7">TRF0915ILg1</strain>
        <tissue evidence="7">Whole body</tissue>
    </source>
</reference>
<dbReference type="SUPFAM" id="SSF50494">
    <property type="entry name" value="Trypsin-like serine proteases"/>
    <property type="match status" value="1"/>
</dbReference>
<proteinExistence type="predicted"/>
<organism evidence="7 8">
    <name type="scientific">Ignelater luminosus</name>
    <name type="common">Cucubano</name>
    <name type="synonym">Pyrophorus luminosus</name>
    <dbReference type="NCBI Taxonomy" id="2038154"/>
    <lineage>
        <taxon>Eukaryota</taxon>
        <taxon>Metazoa</taxon>
        <taxon>Ecdysozoa</taxon>
        <taxon>Arthropoda</taxon>
        <taxon>Hexapoda</taxon>
        <taxon>Insecta</taxon>
        <taxon>Pterygota</taxon>
        <taxon>Neoptera</taxon>
        <taxon>Endopterygota</taxon>
        <taxon>Coleoptera</taxon>
        <taxon>Polyphaga</taxon>
        <taxon>Elateriformia</taxon>
        <taxon>Elateroidea</taxon>
        <taxon>Elateridae</taxon>
        <taxon>Agrypninae</taxon>
        <taxon>Pyrophorini</taxon>
        <taxon>Ignelater</taxon>
    </lineage>
</organism>
<dbReference type="OrthoDB" id="9028152at2759"/>
<dbReference type="GO" id="GO:0005576">
    <property type="term" value="C:extracellular region"/>
    <property type="evidence" value="ECO:0007669"/>
    <property type="project" value="UniProtKB-SubCell"/>
</dbReference>
<dbReference type="InterPro" id="IPR009003">
    <property type="entry name" value="Peptidase_S1_PA"/>
</dbReference>
<comment type="caution">
    <text evidence="7">The sequence shown here is derived from an EMBL/GenBank/DDBJ whole genome shotgun (WGS) entry which is preliminary data.</text>
</comment>
<dbReference type="GO" id="GO:0004252">
    <property type="term" value="F:serine-type endopeptidase activity"/>
    <property type="evidence" value="ECO:0007669"/>
    <property type="project" value="InterPro"/>
</dbReference>
<evidence type="ECO:0000256" key="3">
    <source>
        <dbReference type="ARBA" id="ARBA00022729"/>
    </source>
</evidence>
<sequence length="103" mass="11148">MIDAKFKVELPVVSNHECIPTYKKHNLRIAGSHMCAGGEKGKDSCNGDSGGPLMYRSRSTAGENWVIIGVVSFGPYGCGAEGEPGAYTRVTEFLDWIIDNIKP</sequence>
<dbReference type="PANTHER" id="PTHR24258:SF144">
    <property type="entry name" value="GH14088P"/>
    <property type="match status" value="1"/>
</dbReference>
<feature type="domain" description="Peptidase S1" evidence="6">
    <location>
        <begin position="7"/>
        <end position="102"/>
    </location>
</feature>
<keyword evidence="4" id="KW-1015">Disulfide bond</keyword>
<dbReference type="GO" id="GO:0006508">
    <property type="term" value="P:proteolysis"/>
    <property type="evidence" value="ECO:0007669"/>
    <property type="project" value="InterPro"/>
</dbReference>
<evidence type="ECO:0000256" key="4">
    <source>
        <dbReference type="ARBA" id="ARBA00023157"/>
    </source>
</evidence>
<evidence type="ECO:0000256" key="2">
    <source>
        <dbReference type="ARBA" id="ARBA00022525"/>
    </source>
</evidence>
<keyword evidence="5" id="KW-0325">Glycoprotein</keyword>
<dbReference type="InterPro" id="IPR033116">
    <property type="entry name" value="TRYPSIN_SER"/>
</dbReference>
<keyword evidence="8" id="KW-1185">Reference proteome</keyword>
<dbReference type="PROSITE" id="PS50240">
    <property type="entry name" value="TRYPSIN_DOM"/>
    <property type="match status" value="1"/>
</dbReference>
<dbReference type="FunFam" id="2.40.10.10:FF:000054">
    <property type="entry name" value="Complement C1r subcomponent"/>
    <property type="match status" value="1"/>
</dbReference>
<evidence type="ECO:0000313" key="7">
    <source>
        <dbReference type="EMBL" id="KAF2881999.1"/>
    </source>
</evidence>
<dbReference type="Gene3D" id="2.40.10.10">
    <property type="entry name" value="Trypsin-like serine proteases"/>
    <property type="match status" value="1"/>
</dbReference>
<dbReference type="Proteomes" id="UP000801492">
    <property type="component" value="Unassembled WGS sequence"/>
</dbReference>
<comment type="subcellular location">
    <subcellularLocation>
        <location evidence="1">Secreted</location>
    </subcellularLocation>
</comment>
<evidence type="ECO:0000259" key="6">
    <source>
        <dbReference type="PROSITE" id="PS50240"/>
    </source>
</evidence>
<dbReference type="PANTHER" id="PTHR24258">
    <property type="entry name" value="SERINE PROTEASE-RELATED"/>
    <property type="match status" value="1"/>
</dbReference>
<accession>A0A8K0G183</accession>
<evidence type="ECO:0000256" key="5">
    <source>
        <dbReference type="ARBA" id="ARBA00023180"/>
    </source>
</evidence>
<dbReference type="Pfam" id="PF00089">
    <property type="entry name" value="Trypsin"/>
    <property type="match status" value="1"/>
</dbReference>
<dbReference type="PROSITE" id="PS00135">
    <property type="entry name" value="TRYPSIN_SER"/>
    <property type="match status" value="1"/>
</dbReference>
<dbReference type="InterPro" id="IPR001254">
    <property type="entry name" value="Trypsin_dom"/>
</dbReference>
<name>A0A8K0G183_IGNLU</name>
<dbReference type="InterPro" id="IPR043504">
    <property type="entry name" value="Peptidase_S1_PA_chymotrypsin"/>
</dbReference>
<evidence type="ECO:0000313" key="8">
    <source>
        <dbReference type="Proteomes" id="UP000801492"/>
    </source>
</evidence>
<keyword evidence="3" id="KW-0732">Signal</keyword>
<evidence type="ECO:0000256" key="1">
    <source>
        <dbReference type="ARBA" id="ARBA00004613"/>
    </source>
</evidence>
<dbReference type="EMBL" id="VTPC01090663">
    <property type="protein sequence ID" value="KAF2881999.1"/>
    <property type="molecule type" value="Genomic_DNA"/>
</dbReference>
<gene>
    <name evidence="7" type="ORF">ILUMI_24180</name>
</gene>
<dbReference type="AlphaFoldDB" id="A0A8K0G183"/>
<protein>
    <recommendedName>
        <fullName evidence="6">Peptidase S1 domain-containing protein</fullName>
    </recommendedName>
</protein>